<dbReference type="EMBL" id="KQ981567">
    <property type="protein sequence ID" value="KYN39811.1"/>
    <property type="molecule type" value="Genomic_DNA"/>
</dbReference>
<dbReference type="Proteomes" id="UP000078541">
    <property type="component" value="Unassembled WGS sequence"/>
</dbReference>
<gene>
    <name evidence="1" type="ORF">ALC56_05798</name>
</gene>
<sequence length="187" mass="20977">MALMPFLQTPHDQNYSDSRVATTVTLVIYPETNPRNPPSTAPSSGNGKNLAESVNAAHWLGNSGYPLHGAERGPYCAIKSNQHRRYLAARRVSRPFSLGILRTKQAERGGGNVGKRDEASEPPKTNDNCCHGLAFMVLPSLPFFRIIVFFSFTLIRFNRPTAEGNNGRILLQDIEWNKRRTLRQDLR</sequence>
<name>A0A151JXN8_9HYME</name>
<keyword evidence="2" id="KW-1185">Reference proteome</keyword>
<reference evidence="1 2" key="1">
    <citation type="submission" date="2016-03" db="EMBL/GenBank/DDBJ databases">
        <title>Trachymyrmex septentrionalis WGS genome.</title>
        <authorList>
            <person name="Nygaard S."/>
            <person name="Hu H."/>
            <person name="Boomsma J."/>
            <person name="Zhang G."/>
        </authorList>
    </citation>
    <scope>NUCLEOTIDE SEQUENCE [LARGE SCALE GENOMIC DNA]</scope>
    <source>
        <strain evidence="1">Tsep2-gDNA-1</strain>
        <tissue evidence="1">Whole body</tissue>
    </source>
</reference>
<protein>
    <submittedName>
        <fullName evidence="1">Uncharacterized protein</fullName>
    </submittedName>
</protein>
<evidence type="ECO:0000313" key="1">
    <source>
        <dbReference type="EMBL" id="KYN39811.1"/>
    </source>
</evidence>
<dbReference type="AlphaFoldDB" id="A0A151JXN8"/>
<organism evidence="1 2">
    <name type="scientific">Trachymyrmex septentrionalis</name>
    <dbReference type="NCBI Taxonomy" id="34720"/>
    <lineage>
        <taxon>Eukaryota</taxon>
        <taxon>Metazoa</taxon>
        <taxon>Ecdysozoa</taxon>
        <taxon>Arthropoda</taxon>
        <taxon>Hexapoda</taxon>
        <taxon>Insecta</taxon>
        <taxon>Pterygota</taxon>
        <taxon>Neoptera</taxon>
        <taxon>Endopterygota</taxon>
        <taxon>Hymenoptera</taxon>
        <taxon>Apocrita</taxon>
        <taxon>Aculeata</taxon>
        <taxon>Formicoidea</taxon>
        <taxon>Formicidae</taxon>
        <taxon>Myrmicinae</taxon>
        <taxon>Trachymyrmex</taxon>
    </lineage>
</organism>
<evidence type="ECO:0000313" key="2">
    <source>
        <dbReference type="Proteomes" id="UP000078541"/>
    </source>
</evidence>
<proteinExistence type="predicted"/>
<accession>A0A151JXN8</accession>